<name>A0AAN8K8D7_PATCE</name>
<keyword evidence="3 6" id="KW-0812">Transmembrane</keyword>
<gene>
    <name evidence="7" type="ORF">SNE40_003697</name>
</gene>
<evidence type="ECO:0000256" key="1">
    <source>
        <dbReference type="ARBA" id="ARBA00004141"/>
    </source>
</evidence>
<keyword evidence="4 6" id="KW-1133">Transmembrane helix</keyword>
<dbReference type="PRINTS" id="PR00259">
    <property type="entry name" value="TMFOUR"/>
</dbReference>
<evidence type="ECO:0000313" key="8">
    <source>
        <dbReference type="Proteomes" id="UP001347796"/>
    </source>
</evidence>
<dbReference type="InterPro" id="IPR018499">
    <property type="entry name" value="Tetraspanin/Peripherin"/>
</dbReference>
<dbReference type="Pfam" id="PF00335">
    <property type="entry name" value="Tetraspanin"/>
    <property type="match status" value="1"/>
</dbReference>
<feature type="transmembrane region" description="Helical" evidence="6">
    <location>
        <begin position="12"/>
        <end position="35"/>
    </location>
</feature>
<comment type="caution">
    <text evidence="7">The sequence shown here is derived from an EMBL/GenBank/DDBJ whole genome shotgun (WGS) entry which is preliminary data.</text>
</comment>
<dbReference type="AlphaFoldDB" id="A0AAN8K8D7"/>
<evidence type="ECO:0000313" key="7">
    <source>
        <dbReference type="EMBL" id="KAK6192181.1"/>
    </source>
</evidence>
<sequence>MGFCMESARIMLIIFNFIFWLSGVALLGVGIWFLVDPNIAHYLEVVNFDLEGNALKYSAYILIAFGAFIFLVGFTGCCGAIRKSKCLIGFYLMFLVIVFAGELAAGIIVAIFRSEIEDKVDKSLMKSLKTEYKFANESSITNSWDIIQKELKCCGAEGYKDYENSLYTNTTMNKIPLSCCIMENDQPKDATQCQMAVDNYYHAKGCKGGLIDWVKSHSVILIGIGCGLAGLQIIGFIFAVCLCRSFNMEEK</sequence>
<proteinExistence type="inferred from homology"/>
<accession>A0AAN8K8D7</accession>
<dbReference type="EMBL" id="JAZGQO010000002">
    <property type="protein sequence ID" value="KAK6192181.1"/>
    <property type="molecule type" value="Genomic_DNA"/>
</dbReference>
<comment type="subcellular location">
    <subcellularLocation>
        <location evidence="1 6">Membrane</location>
        <topology evidence="1 6">Multi-pass membrane protein</topology>
    </subcellularLocation>
</comment>
<evidence type="ECO:0000256" key="5">
    <source>
        <dbReference type="ARBA" id="ARBA00023136"/>
    </source>
</evidence>
<dbReference type="InterPro" id="IPR008952">
    <property type="entry name" value="Tetraspanin_EC2_sf"/>
</dbReference>
<keyword evidence="8" id="KW-1185">Reference proteome</keyword>
<dbReference type="Proteomes" id="UP001347796">
    <property type="component" value="Unassembled WGS sequence"/>
</dbReference>
<dbReference type="SUPFAM" id="SSF48652">
    <property type="entry name" value="Tetraspanin"/>
    <property type="match status" value="1"/>
</dbReference>
<evidence type="ECO:0000256" key="6">
    <source>
        <dbReference type="RuleBase" id="RU361218"/>
    </source>
</evidence>
<dbReference type="Gene3D" id="1.10.1450.10">
    <property type="entry name" value="Tetraspanin"/>
    <property type="match status" value="1"/>
</dbReference>
<dbReference type="PANTHER" id="PTHR19282:SF544">
    <property type="entry name" value="TETRASPANIN"/>
    <property type="match status" value="1"/>
</dbReference>
<feature type="transmembrane region" description="Helical" evidence="6">
    <location>
        <begin position="88"/>
        <end position="112"/>
    </location>
</feature>
<evidence type="ECO:0000256" key="2">
    <source>
        <dbReference type="ARBA" id="ARBA00006840"/>
    </source>
</evidence>
<comment type="similarity">
    <text evidence="2 6">Belongs to the tetraspanin (TM4SF) family.</text>
</comment>
<dbReference type="InterPro" id="IPR000301">
    <property type="entry name" value="Tetraspanin_animals"/>
</dbReference>
<protein>
    <recommendedName>
        <fullName evidence="6">Tetraspanin</fullName>
    </recommendedName>
</protein>
<organism evidence="7 8">
    <name type="scientific">Patella caerulea</name>
    <name type="common">Rayed Mediterranean limpet</name>
    <dbReference type="NCBI Taxonomy" id="87958"/>
    <lineage>
        <taxon>Eukaryota</taxon>
        <taxon>Metazoa</taxon>
        <taxon>Spiralia</taxon>
        <taxon>Lophotrochozoa</taxon>
        <taxon>Mollusca</taxon>
        <taxon>Gastropoda</taxon>
        <taxon>Patellogastropoda</taxon>
        <taxon>Patelloidea</taxon>
        <taxon>Patellidae</taxon>
        <taxon>Patella</taxon>
    </lineage>
</organism>
<evidence type="ECO:0000256" key="3">
    <source>
        <dbReference type="ARBA" id="ARBA00022692"/>
    </source>
</evidence>
<keyword evidence="5 6" id="KW-0472">Membrane</keyword>
<feature type="transmembrane region" description="Helical" evidence="6">
    <location>
        <begin position="57"/>
        <end position="81"/>
    </location>
</feature>
<reference evidence="7 8" key="1">
    <citation type="submission" date="2024-01" db="EMBL/GenBank/DDBJ databases">
        <title>The genome of the rayed Mediterranean limpet Patella caerulea (Linnaeus, 1758).</title>
        <authorList>
            <person name="Anh-Thu Weber A."/>
            <person name="Halstead-Nussloch G."/>
        </authorList>
    </citation>
    <scope>NUCLEOTIDE SEQUENCE [LARGE SCALE GENOMIC DNA]</scope>
    <source>
        <strain evidence="7">AATW-2023a</strain>
        <tissue evidence="7">Whole specimen</tissue>
    </source>
</reference>
<dbReference type="GO" id="GO:0005886">
    <property type="term" value="C:plasma membrane"/>
    <property type="evidence" value="ECO:0007669"/>
    <property type="project" value="TreeGrafter"/>
</dbReference>
<feature type="transmembrane region" description="Helical" evidence="6">
    <location>
        <begin position="219"/>
        <end position="243"/>
    </location>
</feature>
<dbReference type="PANTHER" id="PTHR19282">
    <property type="entry name" value="TETRASPANIN"/>
    <property type="match status" value="1"/>
</dbReference>
<dbReference type="PIRSF" id="PIRSF002419">
    <property type="entry name" value="Tetraspanin"/>
    <property type="match status" value="1"/>
</dbReference>
<evidence type="ECO:0000256" key="4">
    <source>
        <dbReference type="ARBA" id="ARBA00022989"/>
    </source>
</evidence>